<dbReference type="GO" id="GO:0016705">
    <property type="term" value="F:oxidoreductase activity, acting on paired donors, with incorporation or reduction of molecular oxygen"/>
    <property type="evidence" value="ECO:0007669"/>
    <property type="project" value="InterPro"/>
</dbReference>
<keyword evidence="6" id="KW-0812">Transmembrane</keyword>
<comment type="caution">
    <text evidence="7">The sequence shown here is derived from an EMBL/GenBank/DDBJ whole genome shotgun (WGS) entry which is preliminary data.</text>
</comment>
<evidence type="ECO:0000313" key="8">
    <source>
        <dbReference type="Proteomes" id="UP000245207"/>
    </source>
</evidence>
<feature type="transmembrane region" description="Helical" evidence="6">
    <location>
        <begin position="6"/>
        <end position="24"/>
    </location>
</feature>
<dbReference type="Proteomes" id="UP000245207">
    <property type="component" value="Unassembled WGS sequence"/>
</dbReference>
<dbReference type="SUPFAM" id="SSF48264">
    <property type="entry name" value="Cytochrome P450"/>
    <property type="match status" value="1"/>
</dbReference>
<proteinExistence type="inferred from homology"/>
<comment type="similarity">
    <text evidence="2">Belongs to the cytochrome P450 family.</text>
</comment>
<dbReference type="GO" id="GO:0020037">
    <property type="term" value="F:heme binding"/>
    <property type="evidence" value="ECO:0007669"/>
    <property type="project" value="InterPro"/>
</dbReference>
<keyword evidence="6" id="KW-1133">Transmembrane helix</keyword>
<dbReference type="InterPro" id="IPR001128">
    <property type="entry name" value="Cyt_P450"/>
</dbReference>
<dbReference type="CDD" id="cd11064">
    <property type="entry name" value="CYP86A"/>
    <property type="match status" value="1"/>
</dbReference>
<evidence type="ECO:0000313" key="7">
    <source>
        <dbReference type="EMBL" id="PWA80586.1"/>
    </source>
</evidence>
<keyword evidence="8" id="KW-1185">Reference proteome</keyword>
<accession>A0A2U1P499</accession>
<comment type="cofactor">
    <cofactor evidence="1">
        <name>heme</name>
        <dbReference type="ChEBI" id="CHEBI:30413"/>
    </cofactor>
</comment>
<evidence type="ECO:0000256" key="2">
    <source>
        <dbReference type="ARBA" id="ARBA00010617"/>
    </source>
</evidence>
<keyword evidence="4" id="KW-0560">Oxidoreductase</keyword>
<dbReference type="PANTHER" id="PTHR24296">
    <property type="entry name" value="CYTOCHROME P450"/>
    <property type="match status" value="1"/>
</dbReference>
<name>A0A2U1P499_ARTAN</name>
<evidence type="ECO:0000256" key="3">
    <source>
        <dbReference type="ARBA" id="ARBA00022723"/>
    </source>
</evidence>
<organism evidence="7 8">
    <name type="scientific">Artemisia annua</name>
    <name type="common">Sweet wormwood</name>
    <dbReference type="NCBI Taxonomy" id="35608"/>
    <lineage>
        <taxon>Eukaryota</taxon>
        <taxon>Viridiplantae</taxon>
        <taxon>Streptophyta</taxon>
        <taxon>Embryophyta</taxon>
        <taxon>Tracheophyta</taxon>
        <taxon>Spermatophyta</taxon>
        <taxon>Magnoliopsida</taxon>
        <taxon>eudicotyledons</taxon>
        <taxon>Gunneridae</taxon>
        <taxon>Pentapetalae</taxon>
        <taxon>asterids</taxon>
        <taxon>campanulids</taxon>
        <taxon>Asterales</taxon>
        <taxon>Asteraceae</taxon>
        <taxon>Asteroideae</taxon>
        <taxon>Anthemideae</taxon>
        <taxon>Artemisiinae</taxon>
        <taxon>Artemisia</taxon>
    </lineage>
</organism>
<dbReference type="OrthoDB" id="1470350at2759"/>
<keyword evidence="5" id="KW-0408">Iron</keyword>
<evidence type="ECO:0000256" key="6">
    <source>
        <dbReference type="SAM" id="Phobius"/>
    </source>
</evidence>
<dbReference type="GO" id="GO:0005506">
    <property type="term" value="F:iron ion binding"/>
    <property type="evidence" value="ECO:0007669"/>
    <property type="project" value="InterPro"/>
</dbReference>
<dbReference type="STRING" id="35608.A0A2U1P499"/>
<gene>
    <name evidence="7" type="ORF">CTI12_AA178100</name>
</gene>
<reference evidence="7 8" key="1">
    <citation type="journal article" date="2018" name="Mol. Plant">
        <title>The genome of Artemisia annua provides insight into the evolution of Asteraceae family and artemisinin biosynthesis.</title>
        <authorList>
            <person name="Shen Q."/>
            <person name="Zhang L."/>
            <person name="Liao Z."/>
            <person name="Wang S."/>
            <person name="Yan T."/>
            <person name="Shi P."/>
            <person name="Liu M."/>
            <person name="Fu X."/>
            <person name="Pan Q."/>
            <person name="Wang Y."/>
            <person name="Lv Z."/>
            <person name="Lu X."/>
            <person name="Zhang F."/>
            <person name="Jiang W."/>
            <person name="Ma Y."/>
            <person name="Chen M."/>
            <person name="Hao X."/>
            <person name="Li L."/>
            <person name="Tang Y."/>
            <person name="Lv G."/>
            <person name="Zhou Y."/>
            <person name="Sun X."/>
            <person name="Brodelius P.E."/>
            <person name="Rose J.K.C."/>
            <person name="Tang K."/>
        </authorList>
    </citation>
    <scope>NUCLEOTIDE SEQUENCE [LARGE SCALE GENOMIC DNA]</scope>
    <source>
        <strain evidence="8">cv. Huhao1</strain>
        <tissue evidence="7">Leaf</tissue>
    </source>
</reference>
<dbReference type="AlphaFoldDB" id="A0A2U1P499"/>
<dbReference type="GO" id="GO:0004497">
    <property type="term" value="F:monooxygenase activity"/>
    <property type="evidence" value="ECO:0007669"/>
    <property type="project" value="InterPro"/>
</dbReference>
<keyword evidence="6" id="KW-0472">Membrane</keyword>
<dbReference type="Gene3D" id="1.10.630.10">
    <property type="entry name" value="Cytochrome P450"/>
    <property type="match status" value="2"/>
</dbReference>
<dbReference type="PRINTS" id="PR00385">
    <property type="entry name" value="P450"/>
</dbReference>
<evidence type="ECO:0000256" key="1">
    <source>
        <dbReference type="ARBA" id="ARBA00001971"/>
    </source>
</evidence>
<evidence type="ECO:0000256" key="4">
    <source>
        <dbReference type="ARBA" id="ARBA00023002"/>
    </source>
</evidence>
<sequence>MLESLLILFILVPILSIIIIFKPFQTKSNTKSSSKSYPIIGQSLSIYANFHRLTQWTTDLVLSSPTLTYHIHRPFGQIRIITGNPSVVKHILKTNFAIYDKGDIFRTTLYDLLGDGIFNVDGDEWKFQRQLSSHEFNTKSLRHFVEDVVDTELNERLIPILATAARNNTVLDMQDLLQRFAFDNICRIAFGYDPEYLTPSLPKAKFAVAFEDAVRISSERFRMLAPMIWKLKRVLNIGSEKRIKEAVSEIREFATNILNQKKQETSIQTVDLLSRFISSGHSDEKFVTDMVISFILAGRDTTSAALTWFFGLLIKIRSMRLYPPVPVDSKMANTDDVLPDGTTVKKGMMVSYHPYAMGRAEELWGADWMDFRPERWLEKDETTEKVRFVARDPYTYPVFQAGPRICLGKEMAFLQMKRVVAGVLGRFKVVSAMADNGEPVFISALTSKMKGGFPVKIMERKR</sequence>
<keyword evidence="3" id="KW-0479">Metal-binding</keyword>
<protein>
    <submittedName>
        <fullName evidence="7">Cytochrome P450 94A1</fullName>
    </submittedName>
</protein>
<dbReference type="SMR" id="A0A2U1P499"/>
<dbReference type="EMBL" id="PKPP01001704">
    <property type="protein sequence ID" value="PWA80586.1"/>
    <property type="molecule type" value="Genomic_DNA"/>
</dbReference>
<dbReference type="InterPro" id="IPR036396">
    <property type="entry name" value="Cyt_P450_sf"/>
</dbReference>
<evidence type="ECO:0000256" key="5">
    <source>
        <dbReference type="ARBA" id="ARBA00023004"/>
    </source>
</evidence>
<dbReference type="Pfam" id="PF00067">
    <property type="entry name" value="p450"/>
    <property type="match status" value="2"/>
</dbReference>